<sequence>MAGDVGTVVQMGIVEGGMRVHQSVHRPVVALPHRAGIFPVRAAAFQHRAVADLLARVLACDSVVHTVVVSGLGGVGKTQLVLDCAERLWALGQVELLVWVTAGSREAVVSSFARLGADLTGIEDPDAESCTQARWADRWRSAASLLPEADGLADGHRATVATTIAVGDSASQRRIAFATTIGTTIEWYDNFTRTALTSRYGVCDLARPSSGRPRFVGHASRSAWPEHLV</sequence>
<evidence type="ECO:0000313" key="1">
    <source>
        <dbReference type="EMBL" id="TCO59438.1"/>
    </source>
</evidence>
<name>A0A4R2JQH9_9PSEU</name>
<dbReference type="InterPro" id="IPR027417">
    <property type="entry name" value="P-loop_NTPase"/>
</dbReference>
<evidence type="ECO:0008006" key="3">
    <source>
        <dbReference type="Google" id="ProtNLM"/>
    </source>
</evidence>
<dbReference type="Gene3D" id="3.40.50.300">
    <property type="entry name" value="P-loop containing nucleotide triphosphate hydrolases"/>
    <property type="match status" value="1"/>
</dbReference>
<dbReference type="Proteomes" id="UP000295680">
    <property type="component" value="Unassembled WGS sequence"/>
</dbReference>
<protein>
    <recommendedName>
        <fullName evidence="3">NB-ARC domain-containing protein</fullName>
    </recommendedName>
</protein>
<dbReference type="AlphaFoldDB" id="A0A4R2JQH9"/>
<dbReference type="EMBL" id="SLWS01000004">
    <property type="protein sequence ID" value="TCO59438.1"/>
    <property type="molecule type" value="Genomic_DNA"/>
</dbReference>
<accession>A0A4R2JQH9</accession>
<gene>
    <name evidence="1" type="ORF">EV192_104280</name>
</gene>
<proteinExistence type="predicted"/>
<keyword evidence="2" id="KW-1185">Reference proteome</keyword>
<comment type="caution">
    <text evidence="1">The sequence shown here is derived from an EMBL/GenBank/DDBJ whole genome shotgun (WGS) entry which is preliminary data.</text>
</comment>
<organism evidence="1 2">
    <name type="scientific">Actinocrispum wychmicini</name>
    <dbReference type="NCBI Taxonomy" id="1213861"/>
    <lineage>
        <taxon>Bacteria</taxon>
        <taxon>Bacillati</taxon>
        <taxon>Actinomycetota</taxon>
        <taxon>Actinomycetes</taxon>
        <taxon>Pseudonocardiales</taxon>
        <taxon>Pseudonocardiaceae</taxon>
        <taxon>Actinocrispum</taxon>
    </lineage>
</organism>
<reference evidence="1 2" key="1">
    <citation type="submission" date="2019-03" db="EMBL/GenBank/DDBJ databases">
        <title>Genomic Encyclopedia of Type Strains, Phase IV (KMG-IV): sequencing the most valuable type-strain genomes for metagenomic binning, comparative biology and taxonomic classification.</title>
        <authorList>
            <person name="Goeker M."/>
        </authorList>
    </citation>
    <scope>NUCLEOTIDE SEQUENCE [LARGE SCALE GENOMIC DNA]</scope>
    <source>
        <strain evidence="1 2">DSM 45934</strain>
    </source>
</reference>
<dbReference type="SUPFAM" id="SSF52540">
    <property type="entry name" value="P-loop containing nucleoside triphosphate hydrolases"/>
    <property type="match status" value="1"/>
</dbReference>
<evidence type="ECO:0000313" key="2">
    <source>
        <dbReference type="Proteomes" id="UP000295680"/>
    </source>
</evidence>